<comment type="caution">
    <text evidence="1">The sequence shown here is derived from an EMBL/GenBank/DDBJ whole genome shotgun (WGS) entry which is preliminary data.</text>
</comment>
<keyword evidence="2" id="KW-1185">Reference proteome</keyword>
<evidence type="ECO:0000313" key="1">
    <source>
        <dbReference type="EMBL" id="OUJ75909.1"/>
    </source>
</evidence>
<proteinExistence type="predicted"/>
<evidence type="ECO:0000313" key="2">
    <source>
        <dbReference type="Proteomes" id="UP000194873"/>
    </source>
</evidence>
<gene>
    <name evidence="1" type="ORF">BXP70_01040</name>
</gene>
<sequence length="185" mass="19973">MLKGGLLIGAVLTLSSYDVPTGWFIAGSQPKQYEMGVDKGAGQAGKNAATIKSIDAGADGFGTLMQNSAPGKYLGKRIRLTGYMKSKDVTGWAGLWLRVDQTSPYKLLAFDNMQSRAVKGTTDWKKYEIVLDVPAQATNIAYGALLDKTGQVWFDNLNFEIVDASVPTTAKSKTPEAPVNLNFEE</sequence>
<dbReference type="Proteomes" id="UP000194873">
    <property type="component" value="Unassembled WGS sequence"/>
</dbReference>
<dbReference type="Gene3D" id="2.60.120.260">
    <property type="entry name" value="Galactose-binding domain-like"/>
    <property type="match status" value="1"/>
</dbReference>
<dbReference type="AlphaFoldDB" id="A0A243WJX7"/>
<reference evidence="1 2" key="1">
    <citation type="submission" date="2017-01" db="EMBL/GenBank/DDBJ databases">
        <title>A new Hymenobacter.</title>
        <authorList>
            <person name="Liang Y."/>
            <person name="Feng F."/>
        </authorList>
    </citation>
    <scope>NUCLEOTIDE SEQUENCE [LARGE SCALE GENOMIC DNA]</scope>
    <source>
        <strain evidence="1">MIMBbqt21</strain>
    </source>
</reference>
<dbReference type="EMBL" id="MTSE01000001">
    <property type="protein sequence ID" value="OUJ75909.1"/>
    <property type="molecule type" value="Genomic_DNA"/>
</dbReference>
<accession>A0A243WJX7</accession>
<protein>
    <recommendedName>
        <fullName evidence="3">CBM-cenC domain-containing protein</fullName>
    </recommendedName>
</protein>
<evidence type="ECO:0008006" key="3">
    <source>
        <dbReference type="Google" id="ProtNLM"/>
    </source>
</evidence>
<organism evidence="1 2">
    <name type="scientific">Hymenobacter crusticola</name>
    <dbReference type="NCBI Taxonomy" id="1770526"/>
    <lineage>
        <taxon>Bacteria</taxon>
        <taxon>Pseudomonadati</taxon>
        <taxon>Bacteroidota</taxon>
        <taxon>Cytophagia</taxon>
        <taxon>Cytophagales</taxon>
        <taxon>Hymenobacteraceae</taxon>
        <taxon>Hymenobacter</taxon>
    </lineage>
</organism>
<name>A0A243WJX7_9BACT</name>